<feature type="compositionally biased region" description="Polar residues" evidence="2">
    <location>
        <begin position="57"/>
        <end position="72"/>
    </location>
</feature>
<feature type="region of interest" description="Disordered" evidence="2">
    <location>
        <begin position="150"/>
        <end position="194"/>
    </location>
</feature>
<dbReference type="PANTHER" id="PTHR12455">
    <property type="entry name" value="NUCLEOLAR COMPLEX PROTEIN 4"/>
    <property type="match status" value="1"/>
</dbReference>
<dbReference type="GO" id="GO:0042254">
    <property type="term" value="P:ribosome biogenesis"/>
    <property type="evidence" value="ECO:0007669"/>
    <property type="project" value="InterPro"/>
</dbReference>
<dbReference type="AlphaFoldDB" id="A0A835YPS8"/>
<feature type="compositionally biased region" description="Acidic residues" evidence="2">
    <location>
        <begin position="347"/>
        <end position="356"/>
    </location>
</feature>
<gene>
    <name evidence="4" type="ORF">JKP88DRAFT_350210</name>
</gene>
<feature type="compositionally biased region" description="Polar residues" evidence="2">
    <location>
        <begin position="79"/>
        <end position="94"/>
    </location>
</feature>
<dbReference type="Pfam" id="PF03914">
    <property type="entry name" value="CBF"/>
    <property type="match status" value="2"/>
</dbReference>
<evidence type="ECO:0000256" key="2">
    <source>
        <dbReference type="SAM" id="MobiDB-lite"/>
    </source>
</evidence>
<organism evidence="4 5">
    <name type="scientific">Tribonema minus</name>
    <dbReference type="NCBI Taxonomy" id="303371"/>
    <lineage>
        <taxon>Eukaryota</taxon>
        <taxon>Sar</taxon>
        <taxon>Stramenopiles</taxon>
        <taxon>Ochrophyta</taxon>
        <taxon>PX clade</taxon>
        <taxon>Xanthophyceae</taxon>
        <taxon>Tribonematales</taxon>
        <taxon>Tribonemataceae</taxon>
        <taxon>Tribonema</taxon>
    </lineage>
</organism>
<feature type="region of interest" description="Disordered" evidence="2">
    <location>
        <begin position="328"/>
        <end position="373"/>
    </location>
</feature>
<dbReference type="GO" id="GO:0032040">
    <property type="term" value="C:small-subunit processome"/>
    <property type="evidence" value="ECO:0007669"/>
    <property type="project" value="TreeGrafter"/>
</dbReference>
<dbReference type="PANTHER" id="PTHR12455:SF0">
    <property type="entry name" value="NUCLEOLAR COMPLEX PROTEIN 4 HOMOLOG"/>
    <property type="match status" value="1"/>
</dbReference>
<reference evidence="4" key="1">
    <citation type="submission" date="2021-02" db="EMBL/GenBank/DDBJ databases">
        <title>First Annotated Genome of the Yellow-green Alga Tribonema minus.</title>
        <authorList>
            <person name="Mahan K.M."/>
        </authorList>
    </citation>
    <scope>NUCLEOTIDE SEQUENCE</scope>
    <source>
        <strain evidence="4">UTEX B ZZ1240</strain>
    </source>
</reference>
<dbReference type="InterPro" id="IPR005612">
    <property type="entry name" value="CCAAT-binding_factor"/>
</dbReference>
<feature type="domain" description="CCAAT-binding factor" evidence="3">
    <location>
        <begin position="664"/>
        <end position="753"/>
    </location>
</feature>
<comment type="caution">
    <text evidence="4">The sequence shown here is derived from an EMBL/GenBank/DDBJ whole genome shotgun (WGS) entry which is preliminary data.</text>
</comment>
<evidence type="ECO:0000313" key="5">
    <source>
        <dbReference type="Proteomes" id="UP000664859"/>
    </source>
</evidence>
<feature type="domain" description="CCAAT-binding factor" evidence="3">
    <location>
        <begin position="518"/>
        <end position="623"/>
    </location>
</feature>
<feature type="region of interest" description="Disordered" evidence="2">
    <location>
        <begin position="57"/>
        <end position="94"/>
    </location>
</feature>
<comment type="similarity">
    <text evidence="1">Belongs to the CBF/MAK21 family.</text>
</comment>
<sequence length="834" mass="89420">MVLDETARVREVRQIEQSVVSSLENANGDNDTAVAIAAMHSLRRIFVHLLITTSEPDTPAASSLKDQQQQQAAKRPRTATPSPATGDTASETASKTANAMYQSWLRARLRDYVATLLRWVRDLEDLNFRLPALRTLMGFVELEHQLQPAPAAAANGHRHGSKSGKNGGRGGKRGGGSAKKGGGGGGSGGGGSGSGREARFLTGLFSEVVAALVLHPHDPAAGAQARVLGVWGDEYVNAYDDVRYYMLLAVRALARRVAADARDSPLRVQQLAEPLTPADFAERAVRLLMSVTMVDEQADLTAFLVPLQGKVAEEEQADLTAFLVPLEGKDGGGSDSEGEDMTKYDDGGADDSDSANDSDSAAADPKSQAKGAKRAAATEAAALKSLPRVARIRYHRKAFADAWVACLALPLPPPLYREVLLWLPQKVMPEMGAPLKLADFFTQGYRQGGMGAPLKLADFFTQGYRQGGVNSIESTSTSATLKLADIFPQGQRHSVLALDGLFILKARHNLDYPAFYGSVLALDGLFILMTRHNLDYPAFYGSLLAQLTPAALHARHRARLFRMLDLCLASSHLAAAAAAAFAKRLLRLALLAPPPAALFALALARRVLDAHPQCRQMISREEAKVRVMSDGVVFALALARRVLDAHPQCRQMISREEAKRVKTRENGVLFALALARRVLDAHPQCRQMISREEAKAADAKEAAAAKAAEAAAKRPPAPLPDSIENAGDLLATSSLWEIAALRRHYHPSVSVVARGFAQKAGGSASSNAQEFAALTYKALFDQEMKRNLNSNLKSKGGGEGGMPVAFAPPRGLLRSCARPDGEADFDVFAGTFAL</sequence>
<name>A0A835YPS8_9STRA</name>
<evidence type="ECO:0000259" key="3">
    <source>
        <dbReference type="Pfam" id="PF03914"/>
    </source>
</evidence>
<dbReference type="EMBL" id="JAFCMP010000512">
    <property type="protein sequence ID" value="KAG5178836.1"/>
    <property type="molecule type" value="Genomic_DNA"/>
</dbReference>
<feature type="compositionally biased region" description="Low complexity" evidence="2">
    <location>
        <begin position="357"/>
        <end position="373"/>
    </location>
</feature>
<proteinExistence type="inferred from homology"/>
<dbReference type="Proteomes" id="UP000664859">
    <property type="component" value="Unassembled WGS sequence"/>
</dbReference>
<evidence type="ECO:0000313" key="4">
    <source>
        <dbReference type="EMBL" id="KAG5178836.1"/>
    </source>
</evidence>
<dbReference type="InterPro" id="IPR027193">
    <property type="entry name" value="Noc4"/>
</dbReference>
<dbReference type="OrthoDB" id="42075at2759"/>
<accession>A0A835YPS8</accession>
<evidence type="ECO:0000256" key="1">
    <source>
        <dbReference type="ARBA" id="ARBA00007797"/>
    </source>
</evidence>
<dbReference type="GO" id="GO:0030692">
    <property type="term" value="C:Noc4p-Nop14p complex"/>
    <property type="evidence" value="ECO:0007669"/>
    <property type="project" value="TreeGrafter"/>
</dbReference>
<feature type="compositionally biased region" description="Gly residues" evidence="2">
    <location>
        <begin position="165"/>
        <end position="194"/>
    </location>
</feature>
<keyword evidence="5" id="KW-1185">Reference proteome</keyword>
<protein>
    <submittedName>
        <fullName evidence="4">CBF/Mak21 family-domain-containing protein</fullName>
    </submittedName>
</protein>